<dbReference type="AlphaFoldDB" id="A0AAD5R8M9"/>
<reference evidence="2" key="1">
    <citation type="submission" date="2021-06" db="EMBL/GenBank/DDBJ databases">
        <title>Parelaphostrongylus tenuis whole genome reference sequence.</title>
        <authorList>
            <person name="Garwood T.J."/>
            <person name="Larsen P.A."/>
            <person name="Fountain-Jones N.M."/>
            <person name="Garbe J.R."/>
            <person name="Macchietto M.G."/>
            <person name="Kania S.A."/>
            <person name="Gerhold R.W."/>
            <person name="Richards J.E."/>
            <person name="Wolf T.M."/>
        </authorList>
    </citation>
    <scope>NUCLEOTIDE SEQUENCE</scope>
    <source>
        <strain evidence="2">MNPRO001-30</strain>
        <tissue evidence="2">Meninges</tissue>
    </source>
</reference>
<comment type="caution">
    <text evidence="2">The sequence shown here is derived from an EMBL/GenBank/DDBJ whole genome shotgun (WGS) entry which is preliminary data.</text>
</comment>
<feature type="compositionally biased region" description="Pro residues" evidence="1">
    <location>
        <begin position="91"/>
        <end position="103"/>
    </location>
</feature>
<dbReference type="Proteomes" id="UP001196413">
    <property type="component" value="Unassembled WGS sequence"/>
</dbReference>
<protein>
    <submittedName>
        <fullName evidence="2">Uncharacterized protein</fullName>
    </submittedName>
</protein>
<name>A0AAD5R8M9_PARTN</name>
<dbReference type="EMBL" id="JAHQIW010006984">
    <property type="protein sequence ID" value="KAJ1371456.1"/>
    <property type="molecule type" value="Genomic_DNA"/>
</dbReference>
<feature type="region of interest" description="Disordered" evidence="1">
    <location>
        <begin position="49"/>
        <end position="106"/>
    </location>
</feature>
<organism evidence="2 3">
    <name type="scientific">Parelaphostrongylus tenuis</name>
    <name type="common">Meningeal worm</name>
    <dbReference type="NCBI Taxonomy" id="148309"/>
    <lineage>
        <taxon>Eukaryota</taxon>
        <taxon>Metazoa</taxon>
        <taxon>Ecdysozoa</taxon>
        <taxon>Nematoda</taxon>
        <taxon>Chromadorea</taxon>
        <taxon>Rhabditida</taxon>
        <taxon>Rhabditina</taxon>
        <taxon>Rhabditomorpha</taxon>
        <taxon>Strongyloidea</taxon>
        <taxon>Metastrongylidae</taxon>
        <taxon>Parelaphostrongylus</taxon>
    </lineage>
</organism>
<keyword evidence="3" id="KW-1185">Reference proteome</keyword>
<accession>A0AAD5R8M9</accession>
<evidence type="ECO:0000256" key="1">
    <source>
        <dbReference type="SAM" id="MobiDB-lite"/>
    </source>
</evidence>
<sequence>MPINDVFAVRCGAKNLLGKKYTLVDKSLYCGYKTCGGEEELFIDDRTASCSSPPRRIPATMTSNRGRKFPSKEGRVLEALSGLPPCSSNAPRPPQRAPPPPPAENVYETVLPSTAQRTECHHLNDEIEAQNYYSRTPSKTRRRERAWILVLLLAQN</sequence>
<proteinExistence type="predicted"/>
<evidence type="ECO:0000313" key="2">
    <source>
        <dbReference type="EMBL" id="KAJ1371456.1"/>
    </source>
</evidence>
<evidence type="ECO:0000313" key="3">
    <source>
        <dbReference type="Proteomes" id="UP001196413"/>
    </source>
</evidence>
<gene>
    <name evidence="2" type="ORF">KIN20_033412</name>
</gene>